<dbReference type="SUPFAM" id="SSF56808">
    <property type="entry name" value="Ribosomal protein L1"/>
    <property type="match status" value="1"/>
</dbReference>
<dbReference type="Proteomes" id="UP000265882">
    <property type="component" value="Unassembled WGS sequence"/>
</dbReference>
<comment type="subunit">
    <text evidence="10">Part of the 50S ribosomal subunit.</text>
</comment>
<evidence type="ECO:0000256" key="5">
    <source>
        <dbReference type="ARBA" id="ARBA00022845"/>
    </source>
</evidence>
<dbReference type="InterPro" id="IPR023673">
    <property type="entry name" value="Ribosomal_uL1_CS"/>
</dbReference>
<evidence type="ECO:0000256" key="11">
    <source>
        <dbReference type="RuleBase" id="RU000659"/>
    </source>
</evidence>
<comment type="function">
    <text evidence="10">Binds directly to 23S rRNA. The L1 stalk is quite mobile in the ribosome, and is involved in E site tRNA release.</text>
</comment>
<evidence type="ECO:0000256" key="7">
    <source>
        <dbReference type="ARBA" id="ARBA00022980"/>
    </source>
</evidence>
<dbReference type="GO" id="GO:0000049">
    <property type="term" value="F:tRNA binding"/>
    <property type="evidence" value="ECO:0007669"/>
    <property type="project" value="UniProtKB-KW"/>
</dbReference>
<evidence type="ECO:0000256" key="1">
    <source>
        <dbReference type="ARBA" id="ARBA00010531"/>
    </source>
</evidence>
<evidence type="ECO:0000256" key="4">
    <source>
        <dbReference type="ARBA" id="ARBA00022730"/>
    </source>
</evidence>
<dbReference type="PIRSF" id="PIRSF002155">
    <property type="entry name" value="Ribosomal_L1"/>
    <property type="match status" value="1"/>
</dbReference>
<keyword evidence="4 10" id="KW-0699">rRNA-binding</keyword>
<dbReference type="HAMAP" id="MF_01318_B">
    <property type="entry name" value="Ribosomal_uL1_B"/>
    <property type="match status" value="1"/>
</dbReference>
<name>A0A3A4NGR7_ABYX5</name>
<dbReference type="GO" id="GO:0006412">
    <property type="term" value="P:translation"/>
    <property type="evidence" value="ECO:0007669"/>
    <property type="project" value="UniProtKB-UniRule"/>
</dbReference>
<evidence type="ECO:0000256" key="2">
    <source>
        <dbReference type="ARBA" id="ARBA00022491"/>
    </source>
</evidence>
<dbReference type="InterPro" id="IPR023674">
    <property type="entry name" value="Ribosomal_uL1-like"/>
</dbReference>
<protein>
    <recommendedName>
        <fullName evidence="9 10">Large ribosomal subunit protein uL1</fullName>
    </recommendedName>
</protein>
<dbReference type="PANTHER" id="PTHR36427:SF3">
    <property type="entry name" value="LARGE RIBOSOMAL SUBUNIT PROTEIN UL1M"/>
    <property type="match status" value="1"/>
</dbReference>
<dbReference type="Gene3D" id="3.40.50.790">
    <property type="match status" value="1"/>
</dbReference>
<comment type="caution">
    <text evidence="12">The sequence shown here is derived from an EMBL/GenBank/DDBJ whole genome shotgun (WGS) entry which is preliminary data.</text>
</comment>
<keyword evidence="2 10" id="KW-0678">Repressor</keyword>
<dbReference type="InterPro" id="IPR005878">
    <property type="entry name" value="Ribosom_uL1_bac-type"/>
</dbReference>
<dbReference type="AlphaFoldDB" id="A0A3A4NGR7"/>
<evidence type="ECO:0000256" key="8">
    <source>
        <dbReference type="ARBA" id="ARBA00023274"/>
    </source>
</evidence>
<dbReference type="PANTHER" id="PTHR36427">
    <property type="entry name" value="54S RIBOSOMAL PROTEIN L1, MITOCHONDRIAL"/>
    <property type="match status" value="1"/>
</dbReference>
<dbReference type="GO" id="GO:0003735">
    <property type="term" value="F:structural constituent of ribosome"/>
    <property type="evidence" value="ECO:0007669"/>
    <property type="project" value="InterPro"/>
</dbReference>
<dbReference type="NCBIfam" id="TIGR01169">
    <property type="entry name" value="rplA_bact"/>
    <property type="match status" value="1"/>
</dbReference>
<dbReference type="GO" id="GO:0006417">
    <property type="term" value="P:regulation of translation"/>
    <property type="evidence" value="ECO:0007669"/>
    <property type="project" value="UniProtKB-KW"/>
</dbReference>
<accession>A0A3A4NGR7</accession>
<keyword evidence="8 10" id="KW-0687">Ribonucleoprotein</keyword>
<evidence type="ECO:0000256" key="9">
    <source>
        <dbReference type="ARBA" id="ARBA00035241"/>
    </source>
</evidence>
<comment type="function">
    <text evidence="10">Protein L1 is also a translational repressor protein, it controls the translation of the L11 operon by binding to its mRNA.</text>
</comment>
<dbReference type="GO" id="GO:0019843">
    <property type="term" value="F:rRNA binding"/>
    <property type="evidence" value="ECO:0007669"/>
    <property type="project" value="UniProtKB-UniRule"/>
</dbReference>
<proteinExistence type="inferred from homology"/>
<dbReference type="EMBL" id="QZKU01000100">
    <property type="protein sequence ID" value="RJP18519.1"/>
    <property type="molecule type" value="Genomic_DNA"/>
</dbReference>
<dbReference type="FunFam" id="3.40.50.790:FF:000001">
    <property type="entry name" value="50S ribosomal protein L1"/>
    <property type="match status" value="1"/>
</dbReference>
<dbReference type="GO" id="GO:0015934">
    <property type="term" value="C:large ribosomal subunit"/>
    <property type="evidence" value="ECO:0007669"/>
    <property type="project" value="InterPro"/>
</dbReference>
<dbReference type="InterPro" id="IPR016095">
    <property type="entry name" value="Ribosomal_uL1_3-a/b-sand"/>
</dbReference>
<comment type="similarity">
    <text evidence="1 10 11">Belongs to the universal ribosomal protein uL1 family.</text>
</comment>
<sequence length="228" mass="24375">MTAARTAVESTKQYDLREAVTLVKKTATAKFDETVELALKLGVDPRNADQMVRGTVSLPHGTGKKIRVLVFAKGEKEGEARNAGADFVGAEDMVEKVRGGFLDFDAAVATPDMMSNVGKLGKILGPRGLMPSPKSGTVTFDVGKAVKEIKAGKIEFKVDKNANIHVPVAKASFTEDQIYENAVAVFEGITRAKPSAAKGQYLRSATLSSTMGPGVRLDCNLLATQFKR</sequence>
<keyword evidence="3 10" id="KW-0820">tRNA-binding</keyword>
<dbReference type="Pfam" id="PF00687">
    <property type="entry name" value="Ribosomal_L1"/>
    <property type="match status" value="1"/>
</dbReference>
<organism evidence="12 13">
    <name type="scientific">Abyssobacteria bacterium (strain SURF_5)</name>
    <dbReference type="NCBI Taxonomy" id="2093360"/>
    <lineage>
        <taxon>Bacteria</taxon>
        <taxon>Pseudomonadati</taxon>
        <taxon>Candidatus Hydrogenedentota</taxon>
        <taxon>Candidatus Abyssobacteria</taxon>
    </lineage>
</organism>
<dbReference type="Gene3D" id="3.30.190.20">
    <property type="match status" value="1"/>
</dbReference>
<evidence type="ECO:0000256" key="6">
    <source>
        <dbReference type="ARBA" id="ARBA00022884"/>
    </source>
</evidence>
<dbReference type="InterPro" id="IPR028364">
    <property type="entry name" value="Ribosomal_uL1/biogenesis"/>
</dbReference>
<dbReference type="InterPro" id="IPR002143">
    <property type="entry name" value="Ribosomal_uL1"/>
</dbReference>
<reference evidence="12 13" key="1">
    <citation type="journal article" date="2017" name="ISME J.">
        <title>Energy and carbon metabolisms in a deep terrestrial subsurface fluid microbial community.</title>
        <authorList>
            <person name="Momper L."/>
            <person name="Jungbluth S.P."/>
            <person name="Lee M.D."/>
            <person name="Amend J.P."/>
        </authorList>
    </citation>
    <scope>NUCLEOTIDE SEQUENCE [LARGE SCALE GENOMIC DNA]</scope>
    <source>
        <strain evidence="12">SURF_5</strain>
    </source>
</reference>
<evidence type="ECO:0000256" key="10">
    <source>
        <dbReference type="HAMAP-Rule" id="MF_01318"/>
    </source>
</evidence>
<keyword evidence="6 10" id="KW-0694">RNA-binding</keyword>
<keyword evidence="5 10" id="KW-0810">Translation regulation</keyword>
<dbReference type="PROSITE" id="PS01199">
    <property type="entry name" value="RIBOSOMAL_L1"/>
    <property type="match status" value="1"/>
</dbReference>
<gene>
    <name evidence="10" type="primary">rplA</name>
    <name evidence="12" type="ORF">C4520_14320</name>
</gene>
<dbReference type="CDD" id="cd00403">
    <property type="entry name" value="Ribosomal_L1"/>
    <property type="match status" value="1"/>
</dbReference>
<evidence type="ECO:0000313" key="13">
    <source>
        <dbReference type="Proteomes" id="UP000265882"/>
    </source>
</evidence>
<evidence type="ECO:0000313" key="12">
    <source>
        <dbReference type="EMBL" id="RJP18519.1"/>
    </source>
</evidence>
<evidence type="ECO:0000256" key="3">
    <source>
        <dbReference type="ARBA" id="ARBA00022555"/>
    </source>
</evidence>
<keyword evidence="7 10" id="KW-0689">Ribosomal protein</keyword>